<dbReference type="RefSeq" id="YP_001687100.1">
    <property type="nucleotide sequence ID" value="NC_010356.1"/>
</dbReference>
<sequence length="123" mass="14520">MLLQVVVVLEMNKNKFVFFCINADKAQMNEFVKSSDDIWNMLTKSRQFLRDLRSILNKERYKDLNKLQNKGEELFKNLKNITTNCVVYPPGDEDVYANTCKQLADTLNDLFSKLNNIYEIYYS</sequence>
<evidence type="ECO:0000313" key="1">
    <source>
        <dbReference type="EMBL" id="AMB48771.1"/>
    </source>
</evidence>
<reference evidence="1 2" key="1">
    <citation type="journal article" date="2016" name="J. Gen. Virol.">
        <title>Comprehensive annotation of Glossina pallidipes salivary gland hypertrophy virus from Ethiopian tsetse flies: a proteogenomics approach.</title>
        <authorList>
            <person name="Abd-Alla A.M."/>
            <person name="Kariithi H.M."/>
            <person name="Cousserans F."/>
            <person name="Parker N.J."/>
            <person name="Ince I.A."/>
            <person name="Scully E.D."/>
            <person name="Boeren S."/>
            <person name="Geib S.M."/>
            <person name="Mekonnen S."/>
            <person name="Vlak J.M."/>
            <person name="Parker A.G."/>
            <person name="Vreysen M.J."/>
            <person name="Bergoin M."/>
        </authorList>
    </citation>
    <scope>NUCLEOTIDE SEQUENCE [LARGE SCALE GENOMIC DNA]</scope>
    <source>
        <strain evidence="1 2">Ethiopian</strain>
    </source>
</reference>
<dbReference type="Proteomes" id="UP000282469">
    <property type="component" value="Segment"/>
</dbReference>
<dbReference type="EMBL" id="KU050077">
    <property type="protein sequence ID" value="AMB48771.1"/>
    <property type="molecule type" value="Genomic_DNA"/>
</dbReference>
<organism evidence="1 2">
    <name type="scientific">Glossina hytrovirus (isolate Glossina pallidipes/Ethiopia/Seibersdorf/-)</name>
    <name type="common">GHV</name>
    <dbReference type="NCBI Taxonomy" id="379529"/>
    <lineage>
        <taxon>Viruses</taxon>
        <taxon>Viruses incertae sedis</taxon>
        <taxon>Naldaviricetes</taxon>
        <taxon>Lefavirales</taxon>
        <taxon>Hytrosaviridae</taxon>
        <taxon>Glossinavirus</taxon>
        <taxon>Glossinavirus glopallidipedis</taxon>
    </lineage>
</organism>
<accession>A0A0Y0KBQ9</accession>
<name>A0A0Y0KBQ9_GHVS</name>
<dbReference type="KEGG" id="vg:5950837"/>
<organismHost>
    <name type="scientific">Glossina</name>
    <name type="common">tsetse flies</name>
    <dbReference type="NCBI Taxonomy" id="7393"/>
</organismHost>
<proteinExistence type="predicted"/>
<protein>
    <submittedName>
        <fullName evidence="1">Bcr-Abl-like protein</fullName>
    </submittedName>
</protein>
<evidence type="ECO:0000313" key="2">
    <source>
        <dbReference type="Proteomes" id="UP000282469"/>
    </source>
</evidence>
<gene>
    <name evidence="1" type="ORF">GpSGHVEth167</name>
</gene>